<feature type="compositionally biased region" description="Basic residues" evidence="6">
    <location>
        <begin position="1929"/>
        <end position="1940"/>
    </location>
</feature>
<dbReference type="SUPFAM" id="SSF53041">
    <property type="entry name" value="Resolvase-like"/>
    <property type="match status" value="1"/>
</dbReference>
<dbReference type="GO" id="GO:0000150">
    <property type="term" value="F:DNA strand exchange activity"/>
    <property type="evidence" value="ECO:0007669"/>
    <property type="project" value="InterPro"/>
</dbReference>
<dbReference type="InterPro" id="IPR036162">
    <property type="entry name" value="Resolvase-like_N_sf"/>
</dbReference>
<dbReference type="InterPro" id="IPR006119">
    <property type="entry name" value="Resolv_N"/>
</dbReference>
<dbReference type="InterPro" id="IPR050639">
    <property type="entry name" value="SSR_resolvase"/>
</dbReference>
<organism evidence="8 9">
    <name type="scientific">Stylophora pistillata</name>
    <name type="common">Smooth cauliflower coral</name>
    <dbReference type="NCBI Taxonomy" id="50429"/>
    <lineage>
        <taxon>Eukaryota</taxon>
        <taxon>Metazoa</taxon>
        <taxon>Cnidaria</taxon>
        <taxon>Anthozoa</taxon>
        <taxon>Hexacorallia</taxon>
        <taxon>Scleractinia</taxon>
        <taxon>Astrocoeniina</taxon>
        <taxon>Pocilloporidae</taxon>
        <taxon>Stylophora</taxon>
    </lineage>
</organism>
<dbReference type="PANTHER" id="PTHR30461">
    <property type="entry name" value="DNA-INVERTASE FROM LAMBDOID PROPHAGE"/>
    <property type="match status" value="1"/>
</dbReference>
<comment type="caution">
    <text evidence="8">The sequence shown here is derived from an EMBL/GenBank/DDBJ whole genome shotgun (WGS) entry which is preliminary data.</text>
</comment>
<sequence>MESSALEYAELLQSCATRYYQERFLYYAPHDKQQKFHAAGKTAKERLFLAGNRTGKTFCGVMEVAMHLTGHYPDWWTGHRYELPIEAWAAGVTNAETYQVLEKAYIGDVSTPGAIAPHLILGQDRLKHLYKIQHISGGVSQLRFKSYEQGRKTFQGAKIQVVHLDEEPPRDIYVEALMRTMSTQEDHHGMMLLTMTPLSGLTDMVLHFQETVEEGKQSPQLVDEGVVHKGKCYIQASWSDNPHLKEEEKASILQSLKPHEREAREKGIPALGMGMVYPVAEHTITCEPKPLPDHWPLVYGIDFGWNPSPTAVLFAAYDRDNDILYFYDEYTATERTPEQHVYHLLQKNSQFKNMRGVFDPAGKISAQKDGESLVQLYRKQGIYNLLAADNSKEKGIQEALQRMQTGRLKIFKTLHQTLKELRMYARDDLGIPKKRNDHLMDAMRYVTLSGIQFAQSPAERARQLQHIPERNDGDGFNAPTSLYRMKTRHKRHQFFFNKFKKDRSAKNACDQDTGDTIMATIGYARVSSKDQSIDLQLEALKHCDEIFKEKVSGIDDKRPQLQACLQYVRKGDTLVVTKLDRLARSTPHLCRIADTLHQKGCSFKVLDQDIDTSTSTGRLLFNMLGAIAQFETEIRSERQMDGIRRAQNKGVKFGRKARLSKEECSQLISKRRSGTLIKDLMKDYNLSKASVYQYLKRSGSLCVGAREEPSDIFDFNSVFSFSPSFDEEPTEISSTDQEKIVRDCQSIVKEPLGNALMQSIYELLEENRKEKSADSPQKVLFFPNESTCFDASKRRKNKVGVHIGIKNTEDSEVMQITEGAECGDTEKAPQSFQQILQHELIHVYHFLKDQKSYLKNVKVSQEFMFLRDVNTFWPSLHNVEDSLKNLTLWNNTEEFLTVLGKEVEPEEEKVEEEKENFFLAAKEEEKAMEGDNDDILPFKFNYDSPGFSQSLSFNQRETPYEGWFKNFGDRDFVGSDDYPSAHMAARFDQNVGECNVSGRCYIDGGGWVDIDNQEKKLRIKGHLSGGAEIAAQKEFKTLSVQPITGLPITPYVKGAAATEHRVDAKASIYRETEETYQGEQLINSETKWECDLSTKKKTQNQAEVEVGVNVGVPVVGVKVPVKITKKVKREYLCCAFLSWHVSAMESSDPYEGQKDLWNCRVAPSSDKYCWIDSKAPPIGPDGVLTITKGPTIKNPRYEDESSQKSEFDWCKEAEEDEGGLTDVQEISIGCNDSAEAATEWAEVYCEGNKDLIRKFRNVAYDLTRCEAEGWHGDAKKLRKKRDKLLKEANSYRQKKWGTKGAHLTQKGFYELYIDKHYKSYKEVDEAWGGIQYGRYPQFLNTDKEIDAYEQVLREKAAILKKAEALQKRKKDATKTFKQLKILEATVRASSPPASIRIQDKHLKKFTAAWNTNLGKPVPGKKYYEFSRNIKGEPAYLDKRTGLTYPVTLRKNSDTYLPQDKCSQEERLKRLQLGQAALKTFDEQKIELCEALLREGNDLRNAPMKRVLIEGKKHKCIGETFGIALNKLGPKGLRNLASNAEKSDNPELAELLKETSGWVQNYKQITRQAEEVQKTGFMSISPRLKGAVIEKGMEAFLEESGLGAGISNAWDFLEEKAPGTAEVLQTVLTGVALPIEGAQSVARKTLRGVGVPPEIAQDLVDSATFAIPAAGGVKVVTKLKKTKGIPKAALAENQTAFKTTKHGVKRKIEREVKSKDELDALKNPLRVKPVRYLRRNKGRPFYKFKTPFAKGNKLYRKGDSFSEFFNVSDRTFRRHLKPVTTIYESKSAYLEAEDKFKGMPILCYFDRKRNVPVWDFNPEYEEQFGEDFFKNLWSSEALADSQLSDRLSDRLSDTPLYRDTTLHLLPQSPHLNSNQPELVKPEEEEISLKEKKEGVASTILPVGEKETGKKANKRSNANKTCSACGDTKTSKKRADKKKRPKSLATEHQQNTVKRLQKIHQEVTGIPMAENLRDETVIMSFETFMRDFQGDFRKYHAYCRVMESSDFLMRRDSSSKFKAFFAWAMRRWNVAKVKKGDMYQLKLFYDDLVEALLNAVEAVQQRIMALRFQQKKGPSGFEF</sequence>
<dbReference type="InterPro" id="IPR006118">
    <property type="entry name" value="Recombinase_CS"/>
</dbReference>
<dbReference type="Gene3D" id="3.30.420.280">
    <property type="match status" value="1"/>
</dbReference>
<name>A0A2B4R5X8_STYPI</name>
<accession>A0A2B4R5X8</accession>
<dbReference type="FunFam" id="3.40.50.1390:FF:000001">
    <property type="entry name" value="DNA recombinase"/>
    <property type="match status" value="1"/>
</dbReference>
<evidence type="ECO:0000259" key="7">
    <source>
        <dbReference type="PROSITE" id="PS51736"/>
    </source>
</evidence>
<dbReference type="GO" id="GO:0003677">
    <property type="term" value="F:DNA binding"/>
    <property type="evidence" value="ECO:0007669"/>
    <property type="project" value="UniProtKB-KW"/>
</dbReference>
<feature type="coiled-coil region" evidence="5">
    <location>
        <begin position="1345"/>
        <end position="1382"/>
    </location>
</feature>
<dbReference type="STRING" id="50429.A0A2B4R5X8"/>
<dbReference type="EMBL" id="LSMT01001511">
    <property type="protein sequence ID" value="PFX12219.1"/>
    <property type="molecule type" value="Genomic_DNA"/>
</dbReference>
<dbReference type="Pfam" id="PF03237">
    <property type="entry name" value="Terminase_6N"/>
    <property type="match status" value="1"/>
</dbReference>
<evidence type="ECO:0000256" key="6">
    <source>
        <dbReference type="SAM" id="MobiDB-lite"/>
    </source>
</evidence>
<dbReference type="Pfam" id="PF00239">
    <property type="entry name" value="Resolvase"/>
    <property type="match status" value="1"/>
</dbReference>
<dbReference type="Proteomes" id="UP000225706">
    <property type="component" value="Unassembled WGS sequence"/>
</dbReference>
<evidence type="ECO:0000313" key="9">
    <source>
        <dbReference type="Proteomes" id="UP000225706"/>
    </source>
</evidence>
<dbReference type="InterPro" id="IPR027417">
    <property type="entry name" value="P-loop_NTPase"/>
</dbReference>
<keyword evidence="2" id="KW-0229">DNA integration</keyword>
<keyword evidence="5" id="KW-0175">Coiled coil</keyword>
<dbReference type="PROSITE" id="PS51736">
    <property type="entry name" value="RECOMBINASES_3"/>
    <property type="match status" value="1"/>
</dbReference>
<evidence type="ECO:0000256" key="3">
    <source>
        <dbReference type="ARBA" id="ARBA00023125"/>
    </source>
</evidence>
<evidence type="ECO:0000256" key="5">
    <source>
        <dbReference type="SAM" id="Coils"/>
    </source>
</evidence>
<dbReference type="Gene3D" id="3.40.50.300">
    <property type="entry name" value="P-loop containing nucleotide triphosphate hydrolases"/>
    <property type="match status" value="1"/>
</dbReference>
<dbReference type="CDD" id="cd03768">
    <property type="entry name" value="SR_ResInv"/>
    <property type="match status" value="1"/>
</dbReference>
<protein>
    <submittedName>
        <fullName evidence="8">Large terminase protein</fullName>
    </submittedName>
</protein>
<reference evidence="9" key="1">
    <citation type="journal article" date="2017" name="bioRxiv">
        <title>Comparative analysis of the genomes of Stylophora pistillata and Acropora digitifera provides evidence for extensive differences between species of corals.</title>
        <authorList>
            <person name="Voolstra C.R."/>
            <person name="Li Y."/>
            <person name="Liew Y.J."/>
            <person name="Baumgarten S."/>
            <person name="Zoccola D."/>
            <person name="Flot J.-F."/>
            <person name="Tambutte S."/>
            <person name="Allemand D."/>
            <person name="Aranda M."/>
        </authorList>
    </citation>
    <scope>NUCLEOTIDE SEQUENCE [LARGE SCALE GENOMIC DNA]</scope>
</reference>
<evidence type="ECO:0000256" key="4">
    <source>
        <dbReference type="ARBA" id="ARBA00023172"/>
    </source>
</evidence>
<evidence type="ECO:0000256" key="2">
    <source>
        <dbReference type="ARBA" id="ARBA00022908"/>
    </source>
</evidence>
<dbReference type="PANTHER" id="PTHR30461:SF26">
    <property type="entry name" value="RESOLVASE HOMOLOG YNEB"/>
    <property type="match status" value="1"/>
</dbReference>
<evidence type="ECO:0000256" key="1">
    <source>
        <dbReference type="ARBA" id="ARBA00009913"/>
    </source>
</evidence>
<keyword evidence="4" id="KW-0233">DNA recombination</keyword>
<feature type="region of interest" description="Disordered" evidence="6">
    <location>
        <begin position="1863"/>
        <end position="1883"/>
    </location>
</feature>
<dbReference type="Gene3D" id="3.40.50.1390">
    <property type="entry name" value="Resolvase, N-terminal catalytic domain"/>
    <property type="match status" value="1"/>
</dbReference>
<dbReference type="SMART" id="SM00857">
    <property type="entry name" value="Resolvase"/>
    <property type="match status" value="1"/>
</dbReference>
<keyword evidence="3" id="KW-0238">DNA-binding</keyword>
<evidence type="ECO:0000313" key="8">
    <source>
        <dbReference type="EMBL" id="PFX12219.1"/>
    </source>
</evidence>
<feature type="region of interest" description="Disordered" evidence="6">
    <location>
        <begin position="1903"/>
        <end position="1949"/>
    </location>
</feature>
<comment type="similarity">
    <text evidence="1">Belongs to the site-specific recombinase resolvase family.</text>
</comment>
<dbReference type="PROSITE" id="PS00398">
    <property type="entry name" value="RECOMBINASES_2"/>
    <property type="match status" value="1"/>
</dbReference>
<dbReference type="GO" id="GO:0015074">
    <property type="term" value="P:DNA integration"/>
    <property type="evidence" value="ECO:0007669"/>
    <property type="project" value="UniProtKB-KW"/>
</dbReference>
<dbReference type="PROSITE" id="PS00397">
    <property type="entry name" value="RECOMBINASES_1"/>
    <property type="match status" value="1"/>
</dbReference>
<proteinExistence type="inferred from homology"/>
<gene>
    <name evidence="8" type="primary">2</name>
    <name evidence="8" type="ORF">AWC38_SpisGene23862</name>
</gene>
<feature type="domain" description="Resolvase/invertase-type recombinase catalytic" evidence="7">
    <location>
        <begin position="519"/>
        <end position="650"/>
    </location>
</feature>
<keyword evidence="9" id="KW-1185">Reference proteome</keyword>